<evidence type="ECO:0000259" key="6">
    <source>
        <dbReference type="PROSITE" id="PS50097"/>
    </source>
</evidence>
<dbReference type="PANTHER" id="PTHR32370">
    <property type="entry name" value="OS12G0117600 PROTEIN"/>
    <property type="match status" value="1"/>
</dbReference>
<evidence type="ECO:0000256" key="1">
    <source>
        <dbReference type="ARBA" id="ARBA00004906"/>
    </source>
</evidence>
<keyword evidence="3" id="KW-0833">Ubl conjugation pathway</keyword>
<dbReference type="EMBL" id="CACTIH010000270">
    <property type="protein sequence ID" value="CAA2958491.1"/>
    <property type="molecule type" value="Genomic_DNA"/>
</dbReference>
<dbReference type="Pfam" id="PF03000">
    <property type="entry name" value="NPH3"/>
    <property type="match status" value="1"/>
</dbReference>
<dbReference type="SMART" id="SM00225">
    <property type="entry name" value="BTB"/>
    <property type="match status" value="1"/>
</dbReference>
<evidence type="ECO:0000256" key="5">
    <source>
        <dbReference type="SAM" id="MobiDB-lite"/>
    </source>
</evidence>
<comment type="caution">
    <text evidence="8">The sequence shown here is derived from an EMBL/GenBank/DDBJ whole genome shotgun (WGS) entry which is preliminary data.</text>
</comment>
<keyword evidence="2" id="KW-0597">Phosphoprotein</keyword>
<sequence length="616" mass="69597">MMEQFTTSTDTNMANNRKELVSIAMKRTNEWIFSQEITSDVTVNAGGTSFSLHKFPLFSKCGYLRKLVSESNDSDLSVVDIPDIPGGADAFELAAKFCYGINLEITTDNIAMLRCVAEYLEMTEDYAFENLVSRTEAYVNEVALKSLSGAVSILHSSQNLLPIAEEVELVSRCIDTIAFVACKDSEFRTPRRAERGTNDLMSSTAPNAKPLVDWWAEDLTVLRIDFFQRVLIAMAARGYKQYALGPLLMLYAQKSLRGLEIFGKSRKKIEPRQEHEKRVVIETIVSLLPREKNSMSVSFLSMLLRAAIYLETTVACRLDLEKRMALQLGQAVLDDLLIPSYSFTGETLFDVETVQRIMMNYLDFEMEGTTRFGCNADEDYISPSPSDRERVTRLMENYLVEISSDRNLSVSKFIGLAELIPEQYRITEDGMYRAIDIFLKAHPALSDMERKKVCSVMDCQKLSREACAHAAQNDRLPVQTVVQVLYYEQQRIREVTDSSLSESHALPAEVVQNTIDVHPVSDELSNLRRENQQLKLELAKMKMRLKEMDKPTDKSAVNSPFIGISHPSSGKPPLPRKSLMSSVSKTLGKILRADAIVPQNNKGRNRPNKNWRHSIS</sequence>
<dbReference type="InterPro" id="IPR000210">
    <property type="entry name" value="BTB/POZ_dom"/>
</dbReference>
<dbReference type="OrthoDB" id="624345at2759"/>
<evidence type="ECO:0000313" key="8">
    <source>
        <dbReference type="EMBL" id="CAA2958491.1"/>
    </source>
</evidence>
<dbReference type="Gene3D" id="3.30.710.10">
    <property type="entry name" value="Potassium Channel Kv1.1, Chain A"/>
    <property type="match status" value="1"/>
</dbReference>
<proteinExistence type="inferred from homology"/>
<feature type="compositionally biased region" description="Basic residues" evidence="5">
    <location>
        <begin position="603"/>
        <end position="616"/>
    </location>
</feature>
<gene>
    <name evidence="8" type="ORF">OLEA9_A080333</name>
</gene>
<dbReference type="InterPro" id="IPR011333">
    <property type="entry name" value="SKP1/BTB/POZ_sf"/>
</dbReference>
<dbReference type="Gramene" id="OE9A080333T4">
    <property type="protein sequence ID" value="OE9A080333C4"/>
    <property type="gene ID" value="OE9A080333"/>
</dbReference>
<dbReference type="InterPro" id="IPR027356">
    <property type="entry name" value="NPH3_dom"/>
</dbReference>
<keyword evidence="9" id="KW-1185">Reference proteome</keyword>
<evidence type="ECO:0000256" key="2">
    <source>
        <dbReference type="ARBA" id="ARBA00022553"/>
    </source>
</evidence>
<evidence type="ECO:0000256" key="3">
    <source>
        <dbReference type="ARBA" id="ARBA00022786"/>
    </source>
</evidence>
<name>A0A8S0Q269_OLEEU</name>
<accession>A0A8S0Q269</accession>
<comment type="similarity">
    <text evidence="4">Belongs to the NPH3 family.</text>
</comment>
<dbReference type="PROSITE" id="PS51649">
    <property type="entry name" value="NPH3"/>
    <property type="match status" value="1"/>
</dbReference>
<feature type="region of interest" description="Disordered" evidence="5">
    <location>
        <begin position="548"/>
        <end position="581"/>
    </location>
</feature>
<evidence type="ECO:0000256" key="4">
    <source>
        <dbReference type="PROSITE-ProRule" id="PRU00982"/>
    </source>
</evidence>
<protein>
    <submittedName>
        <fullName evidence="8">BTB POZ domain-containing At5g67385</fullName>
    </submittedName>
</protein>
<feature type="domain" description="NPH3" evidence="7">
    <location>
        <begin position="213"/>
        <end position="491"/>
    </location>
</feature>
<dbReference type="SUPFAM" id="SSF54695">
    <property type="entry name" value="POZ domain"/>
    <property type="match status" value="1"/>
</dbReference>
<feature type="region of interest" description="Disordered" evidence="5">
    <location>
        <begin position="594"/>
        <end position="616"/>
    </location>
</feature>
<evidence type="ECO:0000313" key="9">
    <source>
        <dbReference type="Proteomes" id="UP000594638"/>
    </source>
</evidence>
<evidence type="ECO:0000259" key="7">
    <source>
        <dbReference type="PROSITE" id="PS51649"/>
    </source>
</evidence>
<organism evidence="8 9">
    <name type="scientific">Olea europaea subsp. europaea</name>
    <dbReference type="NCBI Taxonomy" id="158383"/>
    <lineage>
        <taxon>Eukaryota</taxon>
        <taxon>Viridiplantae</taxon>
        <taxon>Streptophyta</taxon>
        <taxon>Embryophyta</taxon>
        <taxon>Tracheophyta</taxon>
        <taxon>Spermatophyta</taxon>
        <taxon>Magnoliopsida</taxon>
        <taxon>eudicotyledons</taxon>
        <taxon>Gunneridae</taxon>
        <taxon>Pentapetalae</taxon>
        <taxon>asterids</taxon>
        <taxon>lamiids</taxon>
        <taxon>Lamiales</taxon>
        <taxon>Oleaceae</taxon>
        <taxon>Oleeae</taxon>
        <taxon>Olea</taxon>
    </lineage>
</organism>
<dbReference type="Proteomes" id="UP000594638">
    <property type="component" value="Unassembled WGS sequence"/>
</dbReference>
<comment type="pathway">
    <text evidence="1">Protein modification; protein ubiquitination.</text>
</comment>
<dbReference type="AlphaFoldDB" id="A0A8S0Q269"/>
<dbReference type="FunFam" id="3.30.710.10:FF:000168">
    <property type="entry name" value="BTB/POZ domain-containing protein At1g03010"/>
    <property type="match status" value="1"/>
</dbReference>
<dbReference type="PROSITE" id="PS50097">
    <property type="entry name" value="BTB"/>
    <property type="match status" value="1"/>
</dbReference>
<dbReference type="Pfam" id="PF00651">
    <property type="entry name" value="BTB"/>
    <property type="match status" value="1"/>
</dbReference>
<dbReference type="InterPro" id="IPR043454">
    <property type="entry name" value="NPH3/RPT2-like"/>
</dbReference>
<reference evidence="8 9" key="1">
    <citation type="submission" date="2019-12" db="EMBL/GenBank/DDBJ databases">
        <authorList>
            <person name="Alioto T."/>
            <person name="Alioto T."/>
            <person name="Gomez Garrido J."/>
        </authorList>
    </citation>
    <scope>NUCLEOTIDE SEQUENCE [LARGE SCALE GENOMIC DNA]</scope>
</reference>
<feature type="domain" description="BTB" evidence="6">
    <location>
        <begin position="39"/>
        <end position="107"/>
    </location>
</feature>